<feature type="transmembrane region" description="Helical" evidence="6">
    <location>
        <begin position="417"/>
        <end position="440"/>
    </location>
</feature>
<feature type="transmembrane region" description="Helical" evidence="6">
    <location>
        <begin position="452"/>
        <end position="474"/>
    </location>
</feature>
<feature type="transmembrane region" description="Helical" evidence="6">
    <location>
        <begin position="55"/>
        <end position="73"/>
    </location>
</feature>
<evidence type="ECO:0000256" key="3">
    <source>
        <dbReference type="ARBA" id="ARBA00022692"/>
    </source>
</evidence>
<dbReference type="InterPro" id="IPR004477">
    <property type="entry name" value="ComEC_N"/>
</dbReference>
<feature type="transmembrane region" description="Helical" evidence="6">
    <location>
        <begin position="20"/>
        <end position="43"/>
    </location>
</feature>
<reference evidence="9" key="1">
    <citation type="submission" date="2018-09" db="EMBL/GenBank/DDBJ databases">
        <authorList>
            <person name="Zhu H."/>
        </authorList>
    </citation>
    <scope>NUCLEOTIDE SEQUENCE [LARGE SCALE GENOMIC DNA]</scope>
    <source>
        <strain evidence="9">K1W22B-1</strain>
    </source>
</reference>
<feature type="transmembrane region" description="Helical" evidence="6">
    <location>
        <begin position="390"/>
        <end position="411"/>
    </location>
</feature>
<dbReference type="SUPFAM" id="SSF56281">
    <property type="entry name" value="Metallo-hydrolase/oxidoreductase"/>
    <property type="match status" value="1"/>
</dbReference>
<evidence type="ECO:0000313" key="9">
    <source>
        <dbReference type="Proteomes" id="UP000276542"/>
    </source>
</evidence>
<proteinExistence type="predicted"/>
<protein>
    <submittedName>
        <fullName evidence="8">ComEC/Rec2 family competence protein</fullName>
    </submittedName>
</protein>
<name>A0A3A5HBC6_9ACTN</name>
<dbReference type="CDD" id="cd07731">
    <property type="entry name" value="ComA-like_MBL-fold"/>
    <property type="match status" value="1"/>
</dbReference>
<dbReference type="InterPro" id="IPR001279">
    <property type="entry name" value="Metallo-B-lactamas"/>
</dbReference>
<dbReference type="SMART" id="SM00849">
    <property type="entry name" value="Lactamase_B"/>
    <property type="match status" value="1"/>
</dbReference>
<evidence type="ECO:0000259" key="7">
    <source>
        <dbReference type="SMART" id="SM00849"/>
    </source>
</evidence>
<dbReference type="InterPro" id="IPR052159">
    <property type="entry name" value="Competence_DNA_uptake"/>
</dbReference>
<keyword evidence="5 6" id="KW-0472">Membrane</keyword>
<dbReference type="InterPro" id="IPR036866">
    <property type="entry name" value="RibonucZ/Hydroxyglut_hydro"/>
</dbReference>
<dbReference type="Proteomes" id="UP000276542">
    <property type="component" value="Unassembled WGS sequence"/>
</dbReference>
<evidence type="ECO:0000256" key="4">
    <source>
        <dbReference type="ARBA" id="ARBA00022989"/>
    </source>
</evidence>
<sequence>MAARDLRGPALGLAAWVGGLLVLGVPPRAGWILAGLTLVVLGLVAHRKPELRRSVCTWVLVALAVAGAAALRVEGTRTGPVADLAEQRAAVTLRLRVTSDPVRLEGAYGAGVRLRATVLEVRRGDIALRVRSPVLVLADGSWSDVELGSELQARGRLAHVADGDLSALVSARGRPEVLREPGPLWRAAAVIRGGVRDAVADRGPPQRDLVPALVDGDDAGLPEQVQADFRVAGLTHLLAVSGTNLTLVVGVLLLVGKACGVRGRWLLVLGVFGIASFVLVARTEPSVVRAAAMGSVALLGFGSNGRDRGPRALGLAVLGLLLIDPWLATTVGFALSVLATAGILFLAPRWTAALSRWMPPWLAAAIAVPAAAQLACTPVVAAISGEVSLVAVLANLLAGPFVAPATVAGLIGGLLELVWHPLGAAVGWIAAACAATIIAIARHSAALATPAVSWGTGPLALAVLTVLCVAVAAWSGRLLARRTPSAVLSVGLAVVMLVPPPSPGWPPEGWVFAACDIGQGDGLVLNAGDGAAVVVDAGPDPASMDRCLDRLEIRRVPLVVLSHFHADHVDGLGGVYDGREVGEVDVTGLAEPLERVETVQEITGDRALVPAYGVTRQIGDVRLQVVGPVPGVEQHGSAADSGSGPNNASVVLVLDVRGVRMLLAGDVEPEAQRWLQRTLAGLTVDVLKVPHHGSRYQDTDWLASLGARVAVISVGADNDYGHPAQSTLDVLTATGAAVHRTDTDGDVVVVAGQDGLEVGTRK</sequence>
<dbReference type="PANTHER" id="PTHR30619:SF1">
    <property type="entry name" value="RECOMBINATION PROTEIN 2"/>
    <property type="match status" value="1"/>
</dbReference>
<keyword evidence="4 6" id="KW-1133">Transmembrane helix</keyword>
<comment type="subcellular location">
    <subcellularLocation>
        <location evidence="1">Cell membrane</location>
        <topology evidence="1">Multi-pass membrane protein</topology>
    </subcellularLocation>
</comment>
<dbReference type="AlphaFoldDB" id="A0A3A5HBC6"/>
<accession>A0A3A5HBC6</accession>
<evidence type="ECO:0000256" key="5">
    <source>
        <dbReference type="ARBA" id="ARBA00023136"/>
    </source>
</evidence>
<evidence type="ECO:0000313" key="8">
    <source>
        <dbReference type="EMBL" id="RJS47939.1"/>
    </source>
</evidence>
<evidence type="ECO:0000256" key="1">
    <source>
        <dbReference type="ARBA" id="ARBA00004651"/>
    </source>
</evidence>
<keyword evidence="3 6" id="KW-0812">Transmembrane</keyword>
<dbReference type="Pfam" id="PF03772">
    <property type="entry name" value="Competence"/>
    <property type="match status" value="1"/>
</dbReference>
<feature type="transmembrane region" description="Helical" evidence="6">
    <location>
        <begin position="263"/>
        <end position="281"/>
    </location>
</feature>
<evidence type="ECO:0000256" key="2">
    <source>
        <dbReference type="ARBA" id="ARBA00022475"/>
    </source>
</evidence>
<comment type="caution">
    <text evidence="8">The sequence shown here is derived from an EMBL/GenBank/DDBJ whole genome shotgun (WGS) entry which is preliminary data.</text>
</comment>
<organism evidence="8 9">
    <name type="scientific">Nocardioides cavernaquae</name>
    <dbReference type="NCBI Taxonomy" id="2321396"/>
    <lineage>
        <taxon>Bacteria</taxon>
        <taxon>Bacillati</taxon>
        <taxon>Actinomycetota</taxon>
        <taxon>Actinomycetes</taxon>
        <taxon>Propionibacteriales</taxon>
        <taxon>Nocardioidaceae</taxon>
        <taxon>Nocardioides</taxon>
    </lineage>
</organism>
<dbReference type="PANTHER" id="PTHR30619">
    <property type="entry name" value="DNA INTERNALIZATION/COMPETENCE PROTEIN COMEC/REC2"/>
    <property type="match status" value="1"/>
</dbReference>
<feature type="transmembrane region" description="Helical" evidence="6">
    <location>
        <begin position="360"/>
        <end position="383"/>
    </location>
</feature>
<dbReference type="NCBIfam" id="TIGR00360">
    <property type="entry name" value="ComEC_N-term"/>
    <property type="match status" value="1"/>
</dbReference>
<dbReference type="Pfam" id="PF00753">
    <property type="entry name" value="Lactamase_B"/>
    <property type="match status" value="1"/>
</dbReference>
<evidence type="ECO:0000256" key="6">
    <source>
        <dbReference type="SAM" id="Phobius"/>
    </source>
</evidence>
<feature type="domain" description="Metallo-beta-lactamase" evidence="7">
    <location>
        <begin position="519"/>
        <end position="716"/>
    </location>
</feature>
<keyword evidence="2" id="KW-1003">Cell membrane</keyword>
<feature type="transmembrane region" description="Helical" evidence="6">
    <location>
        <begin position="234"/>
        <end position="256"/>
    </location>
</feature>
<dbReference type="InterPro" id="IPR035681">
    <property type="entry name" value="ComA-like_MBL"/>
</dbReference>
<dbReference type="EMBL" id="QYRP01000002">
    <property type="protein sequence ID" value="RJS47939.1"/>
    <property type="molecule type" value="Genomic_DNA"/>
</dbReference>
<keyword evidence="9" id="KW-1185">Reference proteome</keyword>
<feature type="transmembrane region" description="Helical" evidence="6">
    <location>
        <begin position="315"/>
        <end position="348"/>
    </location>
</feature>
<dbReference type="RefSeq" id="WP_120061893.1">
    <property type="nucleotide sequence ID" value="NZ_QYRP01000002.1"/>
</dbReference>
<feature type="transmembrane region" description="Helical" evidence="6">
    <location>
        <begin position="287"/>
        <end position="303"/>
    </location>
</feature>
<dbReference type="OrthoDB" id="7177610at2"/>
<dbReference type="GO" id="GO:0005886">
    <property type="term" value="C:plasma membrane"/>
    <property type="evidence" value="ECO:0007669"/>
    <property type="project" value="UniProtKB-SubCell"/>
</dbReference>
<dbReference type="Gene3D" id="3.60.15.10">
    <property type="entry name" value="Ribonuclease Z/Hydroxyacylglutathione hydrolase-like"/>
    <property type="match status" value="1"/>
</dbReference>
<gene>
    <name evidence="8" type="ORF">D4739_12545</name>
</gene>